<evidence type="ECO:0000256" key="1">
    <source>
        <dbReference type="ARBA" id="ARBA00022707"/>
    </source>
</evidence>
<evidence type="ECO:0000313" key="5">
    <source>
        <dbReference type="EMBL" id="TVU34290.1"/>
    </source>
</evidence>
<dbReference type="SMART" id="SM00244">
    <property type="entry name" value="PHB"/>
    <property type="match status" value="1"/>
</dbReference>
<dbReference type="Pfam" id="PF01145">
    <property type="entry name" value="Band_7"/>
    <property type="match status" value="1"/>
</dbReference>
<dbReference type="Gramene" id="TVU34290">
    <property type="protein sequence ID" value="TVU34290"/>
    <property type="gene ID" value="EJB05_16121"/>
</dbReference>
<accession>A0A5J9VH55</accession>
<dbReference type="Gene3D" id="3.30.479.30">
    <property type="entry name" value="Band 7 domain"/>
    <property type="match status" value="1"/>
</dbReference>
<feature type="non-terminal residue" evidence="5">
    <location>
        <position position="1"/>
    </location>
</feature>
<keyword evidence="6" id="KW-1185">Reference proteome</keyword>
<evidence type="ECO:0000313" key="6">
    <source>
        <dbReference type="Proteomes" id="UP000324897"/>
    </source>
</evidence>
<reference evidence="5 6" key="1">
    <citation type="journal article" date="2019" name="Sci. Rep.">
        <title>A high-quality genome of Eragrostis curvula grass provides insights into Poaceae evolution and supports new strategies to enhance forage quality.</title>
        <authorList>
            <person name="Carballo J."/>
            <person name="Santos B.A.C.M."/>
            <person name="Zappacosta D."/>
            <person name="Garbus I."/>
            <person name="Selva J.P."/>
            <person name="Gallo C.A."/>
            <person name="Diaz A."/>
            <person name="Albertini E."/>
            <person name="Caccamo M."/>
            <person name="Echenique V."/>
        </authorList>
    </citation>
    <scope>NUCLEOTIDE SEQUENCE [LARGE SCALE GENOMIC DNA]</scope>
    <source>
        <strain evidence="6">cv. Victoria</strain>
        <tissue evidence="5">Leaf</tissue>
    </source>
</reference>
<dbReference type="FunFam" id="3.30.479.30:FF:000013">
    <property type="entry name" value="Hypersensitive-induced response protein 1"/>
    <property type="match status" value="1"/>
</dbReference>
<evidence type="ECO:0000256" key="3">
    <source>
        <dbReference type="ARBA" id="ARBA00059165"/>
    </source>
</evidence>
<gene>
    <name evidence="5" type="ORF">EJB05_16121</name>
</gene>
<sequence length="296" mass="32302">MGASSSSPAEDVAQRLLCCACVEQSDVAMQETCGRYDAALSPGCHFMPWCVGRRVAGYLSLRVQQLDVRCETKSKDNVFVTVVASVQYRALADKAYDAFYRLSNAREQIQSYVFDVIRASVPNMNLDQVFEQKNVIARAVEEELAKAMTMYGYEIVQTLIVDIEPDEVVKRAMNDINAASRLRVAAAERAEADKVQHVKRAEGEAEAKYLAGVGVARQRQAIVDGLRRFVPDEKSVMDMVLATQYFDTIRDIGATSRAATVFIPHGPAAVHDVAAQVRDGVLQAAAHGVPGAGAAR</sequence>
<dbReference type="OrthoDB" id="658199at2759"/>
<dbReference type="InterPro" id="IPR050710">
    <property type="entry name" value="Band7/mec-2_domain"/>
</dbReference>
<evidence type="ECO:0000259" key="4">
    <source>
        <dbReference type="SMART" id="SM00244"/>
    </source>
</evidence>
<organism evidence="5 6">
    <name type="scientific">Eragrostis curvula</name>
    <name type="common">weeping love grass</name>
    <dbReference type="NCBI Taxonomy" id="38414"/>
    <lineage>
        <taxon>Eukaryota</taxon>
        <taxon>Viridiplantae</taxon>
        <taxon>Streptophyta</taxon>
        <taxon>Embryophyta</taxon>
        <taxon>Tracheophyta</taxon>
        <taxon>Spermatophyta</taxon>
        <taxon>Magnoliopsida</taxon>
        <taxon>Liliopsida</taxon>
        <taxon>Poales</taxon>
        <taxon>Poaceae</taxon>
        <taxon>PACMAD clade</taxon>
        <taxon>Chloridoideae</taxon>
        <taxon>Eragrostideae</taxon>
        <taxon>Eragrostidinae</taxon>
        <taxon>Eragrostis</taxon>
    </lineage>
</organism>
<protein>
    <recommendedName>
        <fullName evidence="4">Band 7 domain-containing protein</fullName>
    </recommendedName>
</protein>
<name>A0A5J9VH55_9POAL</name>
<dbReference type="Proteomes" id="UP000324897">
    <property type="component" value="Unassembled WGS sequence"/>
</dbReference>
<dbReference type="SUPFAM" id="SSF117892">
    <property type="entry name" value="Band 7/SPFH domain"/>
    <property type="match status" value="1"/>
</dbReference>
<comment type="function">
    <text evidence="3">Positive regulator of hypersensitive response (HR)-like cell death. May be involved in potassium ion channel regulation.</text>
</comment>
<keyword evidence="2" id="KW-0449">Lipoprotein</keyword>
<dbReference type="CDD" id="cd03407">
    <property type="entry name" value="SPFH_like_u4"/>
    <property type="match status" value="1"/>
</dbReference>
<dbReference type="EMBL" id="RWGY01000009">
    <property type="protein sequence ID" value="TVU34290.1"/>
    <property type="molecule type" value="Genomic_DNA"/>
</dbReference>
<dbReference type="InterPro" id="IPR036013">
    <property type="entry name" value="Band_7/SPFH_dom_sf"/>
</dbReference>
<evidence type="ECO:0000256" key="2">
    <source>
        <dbReference type="ARBA" id="ARBA00023288"/>
    </source>
</evidence>
<dbReference type="InterPro" id="IPR001107">
    <property type="entry name" value="Band_7"/>
</dbReference>
<keyword evidence="1" id="KW-0519">Myristate</keyword>
<feature type="domain" description="Band 7" evidence="4">
    <location>
        <begin position="17"/>
        <end position="177"/>
    </location>
</feature>
<dbReference type="GO" id="GO:0005739">
    <property type="term" value="C:mitochondrion"/>
    <property type="evidence" value="ECO:0007669"/>
    <property type="project" value="TreeGrafter"/>
</dbReference>
<dbReference type="AlphaFoldDB" id="A0A5J9VH55"/>
<comment type="caution">
    <text evidence="5">The sequence shown here is derived from an EMBL/GenBank/DDBJ whole genome shotgun (WGS) entry which is preliminary data.</text>
</comment>
<proteinExistence type="predicted"/>
<dbReference type="PANTHER" id="PTHR43327">
    <property type="entry name" value="STOMATIN-LIKE PROTEIN 2, MITOCHONDRIAL"/>
    <property type="match status" value="1"/>
</dbReference>
<dbReference type="PANTHER" id="PTHR43327:SF24">
    <property type="entry name" value="OS01G0588400 PROTEIN"/>
    <property type="match status" value="1"/>
</dbReference>